<dbReference type="UniPathway" id="UPA00501"/>
<evidence type="ECO:0000256" key="1">
    <source>
        <dbReference type="ARBA" id="ARBA00005068"/>
    </source>
</evidence>
<evidence type="ECO:0000313" key="6">
    <source>
        <dbReference type="Proteomes" id="UP000545386"/>
    </source>
</evidence>
<evidence type="ECO:0000259" key="4">
    <source>
        <dbReference type="Pfam" id="PF01755"/>
    </source>
</evidence>
<dbReference type="Pfam" id="PF01755">
    <property type="entry name" value="Glyco_transf_25"/>
    <property type="match status" value="1"/>
</dbReference>
<dbReference type="EMBL" id="JACJUU010000010">
    <property type="protein sequence ID" value="MBC2770623.1"/>
    <property type="molecule type" value="Genomic_DNA"/>
</dbReference>
<dbReference type="Proteomes" id="UP000545386">
    <property type="component" value="Unassembled WGS sequence"/>
</dbReference>
<sequence>MSYQLPCFVLSSSDEAAHREPIRARLEAKGLRVTFFPMVERGNITERNLGSYVNAQKNKSEYGDVLTPTNVSVALSHLNVYRHILNHHLPGAVILEEDADVSDALVQLLDTKSGESLEHLFGSYEPVVVQLTHVAQAYRSQRRDIGSTPFKMMRPYGTVRQSRGYFITNAACHNLVKTQYPVWTSADHWEGFVEQDIFRLWALTPNPVWACDPAAETAPINQPVARPTKLLAPVHRVWDKVVTENILVRRLPKHPPVR</sequence>
<protein>
    <submittedName>
        <fullName evidence="5">Glycosyltransferase family 25 protein</fullName>
    </submittedName>
</protein>
<accession>A0A842HQS3</accession>
<dbReference type="InterPro" id="IPR002654">
    <property type="entry name" value="Glyco_trans_25"/>
</dbReference>
<keyword evidence="5" id="KW-0808">Transferase</keyword>
<comment type="pathway">
    <text evidence="1">Bacterial outer membrane biogenesis; lipooligosaccharide biosynthesis.</text>
</comment>
<keyword evidence="6" id="KW-1185">Reference proteome</keyword>
<evidence type="ECO:0000256" key="2">
    <source>
        <dbReference type="ARBA" id="ARBA00005222"/>
    </source>
</evidence>
<comment type="pathway">
    <text evidence="2">Glycan metabolism; lacto-N-neotetraose biosynthesis.</text>
</comment>
<evidence type="ECO:0000256" key="3">
    <source>
        <dbReference type="ARBA" id="ARBA00022985"/>
    </source>
</evidence>
<dbReference type="AlphaFoldDB" id="A0A842HQS3"/>
<organism evidence="5 6">
    <name type="scientific">Pusillimonas minor</name>
    <dbReference type="NCBI Taxonomy" id="2697024"/>
    <lineage>
        <taxon>Bacteria</taxon>
        <taxon>Pseudomonadati</taxon>
        <taxon>Pseudomonadota</taxon>
        <taxon>Betaproteobacteria</taxon>
        <taxon>Burkholderiales</taxon>
        <taxon>Alcaligenaceae</taxon>
        <taxon>Pusillimonas</taxon>
    </lineage>
</organism>
<dbReference type="GO" id="GO:0016740">
    <property type="term" value="F:transferase activity"/>
    <property type="evidence" value="ECO:0007669"/>
    <property type="project" value="UniProtKB-KW"/>
</dbReference>
<feature type="domain" description="Glycosyl transferase family 25" evidence="4">
    <location>
        <begin position="7"/>
        <end position="187"/>
    </location>
</feature>
<evidence type="ECO:0000313" key="5">
    <source>
        <dbReference type="EMBL" id="MBC2770623.1"/>
    </source>
</evidence>
<dbReference type="GO" id="GO:0009103">
    <property type="term" value="P:lipopolysaccharide biosynthetic process"/>
    <property type="evidence" value="ECO:0007669"/>
    <property type="project" value="UniProtKB-KW"/>
</dbReference>
<name>A0A842HQS3_9BURK</name>
<proteinExistence type="predicted"/>
<gene>
    <name evidence="5" type="ORF">GTU67_11970</name>
</gene>
<comment type="caution">
    <text evidence="5">The sequence shown here is derived from an EMBL/GenBank/DDBJ whole genome shotgun (WGS) entry which is preliminary data.</text>
</comment>
<dbReference type="UniPathway" id="UPA00820"/>
<reference evidence="5 6" key="1">
    <citation type="submission" date="2020-08" db="EMBL/GenBank/DDBJ databases">
        <title>Paraeoetvoesia sp. YC-7-48 draft genome sequence.</title>
        <authorList>
            <person name="Yao L."/>
        </authorList>
    </citation>
    <scope>NUCLEOTIDE SEQUENCE [LARGE SCALE GENOMIC DNA]</scope>
    <source>
        <strain evidence="6">YC-7-48</strain>
    </source>
</reference>
<dbReference type="RefSeq" id="WP_185780301.1">
    <property type="nucleotide sequence ID" value="NZ_JACJUU010000010.1"/>
</dbReference>
<keyword evidence="3" id="KW-0448">Lipopolysaccharide biosynthesis</keyword>